<sequence>MFPDSKIASKYGCARTKTGALIRNENSTETMKFQPFSLATDGSNNINDTKLYPIVVSYFVRKLNCVGFSCDNASTMTDVFKVVSKSENTCTRVCLSSRALGCMKRLQ</sequence>
<protein>
    <recommendedName>
        <fullName evidence="3">DUF4371 domain-containing protein</fullName>
    </recommendedName>
</protein>
<name>A0ABQ9I9K4_9NEOP</name>
<gene>
    <name evidence="1" type="ORF">PR048_005930</name>
</gene>
<dbReference type="PANTHER" id="PTHR37162:SF10">
    <property type="entry name" value="DUF4371 DOMAIN-CONTAINING PROTEIN"/>
    <property type="match status" value="1"/>
</dbReference>
<comment type="caution">
    <text evidence="1">The sequence shown here is derived from an EMBL/GenBank/DDBJ whole genome shotgun (WGS) entry which is preliminary data.</text>
</comment>
<organism evidence="1 2">
    <name type="scientific">Dryococelus australis</name>
    <dbReference type="NCBI Taxonomy" id="614101"/>
    <lineage>
        <taxon>Eukaryota</taxon>
        <taxon>Metazoa</taxon>
        <taxon>Ecdysozoa</taxon>
        <taxon>Arthropoda</taxon>
        <taxon>Hexapoda</taxon>
        <taxon>Insecta</taxon>
        <taxon>Pterygota</taxon>
        <taxon>Neoptera</taxon>
        <taxon>Polyneoptera</taxon>
        <taxon>Phasmatodea</taxon>
        <taxon>Verophasmatodea</taxon>
        <taxon>Anareolatae</taxon>
        <taxon>Phasmatidae</taxon>
        <taxon>Eurycanthinae</taxon>
        <taxon>Dryococelus</taxon>
    </lineage>
</organism>
<evidence type="ECO:0008006" key="3">
    <source>
        <dbReference type="Google" id="ProtNLM"/>
    </source>
</evidence>
<proteinExistence type="predicted"/>
<dbReference type="Proteomes" id="UP001159363">
    <property type="component" value="Chromosome 2"/>
</dbReference>
<evidence type="ECO:0000313" key="2">
    <source>
        <dbReference type="Proteomes" id="UP001159363"/>
    </source>
</evidence>
<evidence type="ECO:0000313" key="1">
    <source>
        <dbReference type="EMBL" id="KAJ8893339.1"/>
    </source>
</evidence>
<accession>A0ABQ9I9K4</accession>
<dbReference type="PANTHER" id="PTHR37162">
    <property type="entry name" value="HAT FAMILY DIMERISATION DOMAINCONTAINING PROTEIN-RELATED"/>
    <property type="match status" value="1"/>
</dbReference>
<reference evidence="1 2" key="1">
    <citation type="submission" date="2023-02" db="EMBL/GenBank/DDBJ databases">
        <title>LHISI_Scaffold_Assembly.</title>
        <authorList>
            <person name="Stuart O.P."/>
            <person name="Cleave R."/>
            <person name="Magrath M.J.L."/>
            <person name="Mikheyev A.S."/>
        </authorList>
    </citation>
    <scope>NUCLEOTIDE SEQUENCE [LARGE SCALE GENOMIC DNA]</scope>
    <source>
        <strain evidence="1">Daus_M_001</strain>
        <tissue evidence="1">Leg muscle</tissue>
    </source>
</reference>
<keyword evidence="2" id="KW-1185">Reference proteome</keyword>
<dbReference type="EMBL" id="JARBHB010000002">
    <property type="protein sequence ID" value="KAJ8893339.1"/>
    <property type="molecule type" value="Genomic_DNA"/>
</dbReference>